<dbReference type="GO" id="GO:0006508">
    <property type="term" value="P:proteolysis"/>
    <property type="evidence" value="ECO:0007669"/>
    <property type="project" value="InterPro"/>
</dbReference>
<dbReference type="Gene3D" id="3.40.50.1820">
    <property type="entry name" value="alpha/beta hydrolase"/>
    <property type="match status" value="1"/>
</dbReference>
<feature type="chain" id="PRO_5043383362" description="Cathepsin A" evidence="2">
    <location>
        <begin position="21"/>
        <end position="76"/>
    </location>
</feature>
<evidence type="ECO:0000313" key="3">
    <source>
        <dbReference type="EMBL" id="GMT02877.1"/>
    </source>
</evidence>
<dbReference type="SUPFAM" id="SSF53474">
    <property type="entry name" value="alpha/beta-Hydrolases"/>
    <property type="match status" value="1"/>
</dbReference>
<organism evidence="3 4">
    <name type="scientific">Pristionchus entomophagus</name>
    <dbReference type="NCBI Taxonomy" id="358040"/>
    <lineage>
        <taxon>Eukaryota</taxon>
        <taxon>Metazoa</taxon>
        <taxon>Ecdysozoa</taxon>
        <taxon>Nematoda</taxon>
        <taxon>Chromadorea</taxon>
        <taxon>Rhabditida</taxon>
        <taxon>Rhabditina</taxon>
        <taxon>Diplogasteromorpha</taxon>
        <taxon>Diplogasteroidea</taxon>
        <taxon>Neodiplogasteridae</taxon>
        <taxon>Pristionchus</taxon>
    </lineage>
</organism>
<evidence type="ECO:0000256" key="1">
    <source>
        <dbReference type="ARBA" id="ARBA00009431"/>
    </source>
</evidence>
<reference evidence="3" key="1">
    <citation type="submission" date="2023-10" db="EMBL/GenBank/DDBJ databases">
        <title>Genome assembly of Pristionchus species.</title>
        <authorList>
            <person name="Yoshida K."/>
            <person name="Sommer R.J."/>
        </authorList>
    </citation>
    <scope>NUCLEOTIDE SEQUENCE</scope>
    <source>
        <strain evidence="3">RS0144</strain>
    </source>
</reference>
<dbReference type="InterPro" id="IPR029058">
    <property type="entry name" value="AB_hydrolase_fold"/>
</dbReference>
<dbReference type="PANTHER" id="PTHR11802">
    <property type="entry name" value="SERINE PROTEASE FAMILY S10 SERINE CARBOXYPEPTIDASE"/>
    <property type="match status" value="1"/>
</dbReference>
<dbReference type="Pfam" id="PF00450">
    <property type="entry name" value="Peptidase_S10"/>
    <property type="match status" value="1"/>
</dbReference>
<keyword evidence="2" id="KW-0732">Signal</keyword>
<name>A0AAV5U8Z4_9BILA</name>
<dbReference type="Proteomes" id="UP001432027">
    <property type="component" value="Unassembled WGS sequence"/>
</dbReference>
<feature type="non-terminal residue" evidence="3">
    <location>
        <position position="76"/>
    </location>
</feature>
<keyword evidence="4" id="KW-1185">Reference proteome</keyword>
<evidence type="ECO:0000256" key="2">
    <source>
        <dbReference type="SAM" id="SignalP"/>
    </source>
</evidence>
<dbReference type="InterPro" id="IPR001563">
    <property type="entry name" value="Peptidase_S10"/>
</dbReference>
<dbReference type="GO" id="GO:0004185">
    <property type="term" value="F:serine-type carboxypeptidase activity"/>
    <property type="evidence" value="ECO:0007669"/>
    <property type="project" value="InterPro"/>
</dbReference>
<comment type="similarity">
    <text evidence="1">Belongs to the peptidase S10 family.</text>
</comment>
<evidence type="ECO:0008006" key="5">
    <source>
        <dbReference type="Google" id="ProtNLM"/>
    </source>
</evidence>
<feature type="signal peptide" evidence="2">
    <location>
        <begin position="1"/>
        <end position="20"/>
    </location>
</feature>
<evidence type="ECO:0000313" key="4">
    <source>
        <dbReference type="Proteomes" id="UP001432027"/>
    </source>
</evidence>
<accession>A0AAV5U8Z4</accession>
<protein>
    <recommendedName>
        <fullName evidence="5">Cathepsin A</fullName>
    </recommendedName>
</protein>
<dbReference type="EMBL" id="BTSX01000006">
    <property type="protein sequence ID" value="GMT02877.1"/>
    <property type="molecule type" value="Genomic_DNA"/>
</dbReference>
<feature type="non-terminal residue" evidence="3">
    <location>
        <position position="1"/>
    </location>
</feature>
<gene>
    <name evidence="3" type="ORF">PENTCL1PPCAC_25051</name>
</gene>
<sequence>AALLLPLLAVLGHCADRVYDEVMNLPGVTFEVKFKHYSGYLDATPGNHLHYWFFESQSNPANSPLVLWLNGGPGCS</sequence>
<proteinExistence type="inferred from homology"/>
<comment type="caution">
    <text evidence="3">The sequence shown here is derived from an EMBL/GenBank/DDBJ whole genome shotgun (WGS) entry which is preliminary data.</text>
</comment>
<dbReference type="AlphaFoldDB" id="A0AAV5U8Z4"/>
<dbReference type="PANTHER" id="PTHR11802:SF418">
    <property type="entry name" value="SERINE CARBOXYPEPTIDASE CTSA-1.1"/>
    <property type="match status" value="1"/>
</dbReference>